<comment type="caution">
    <text evidence="3">The sequence shown here is derived from an EMBL/GenBank/DDBJ whole genome shotgun (WGS) entry which is preliminary data.</text>
</comment>
<dbReference type="InterPro" id="IPR013538">
    <property type="entry name" value="ASHA1/2-like_C"/>
</dbReference>
<dbReference type="SUPFAM" id="SSF55961">
    <property type="entry name" value="Bet v1-like"/>
    <property type="match status" value="1"/>
</dbReference>
<evidence type="ECO:0000313" key="4">
    <source>
        <dbReference type="Proteomes" id="UP000632063"/>
    </source>
</evidence>
<organism evidence="3 4">
    <name type="scientific">Roseibium litorale</name>
    <dbReference type="NCBI Taxonomy" id="2803841"/>
    <lineage>
        <taxon>Bacteria</taxon>
        <taxon>Pseudomonadati</taxon>
        <taxon>Pseudomonadota</taxon>
        <taxon>Alphaproteobacteria</taxon>
        <taxon>Hyphomicrobiales</taxon>
        <taxon>Stappiaceae</taxon>
        <taxon>Roseibium</taxon>
    </lineage>
</organism>
<evidence type="ECO:0000259" key="2">
    <source>
        <dbReference type="Pfam" id="PF08327"/>
    </source>
</evidence>
<proteinExistence type="inferred from homology"/>
<protein>
    <submittedName>
        <fullName evidence="3">SRPBCC domain-containing protein</fullName>
    </submittedName>
</protein>
<name>A0ABR9CR47_9HYPH</name>
<reference evidence="4" key="1">
    <citation type="submission" date="2020-09" db="EMBL/GenBank/DDBJ databases">
        <title>The genome sequence of strain Labrenzia suaedae 4C16A.</title>
        <authorList>
            <person name="Liu Y."/>
        </authorList>
    </citation>
    <scope>NUCLEOTIDE SEQUENCE [LARGE SCALE GENOMIC DNA]</scope>
    <source>
        <strain evidence="4">4C16A</strain>
    </source>
</reference>
<sequence length="156" mass="16921">MPADDTCHFERFLKLPRDKAFALLVDTLSEWWGPVSGNAHLQDAALEPHPGGVCYENTAENGHLVWGTVLSIARPLYIRLAWQVTSDGQAIRDSAAASRVMIALREAAGGTRLELTHSDFIRHGEDAASSFEAASGGNGWPARLDRLQAAALKTRS</sequence>
<dbReference type="Gene3D" id="3.30.530.20">
    <property type="match status" value="1"/>
</dbReference>
<gene>
    <name evidence="3" type="ORF">IG616_16420</name>
</gene>
<dbReference type="Proteomes" id="UP000632063">
    <property type="component" value="Unassembled WGS sequence"/>
</dbReference>
<dbReference type="InterPro" id="IPR023393">
    <property type="entry name" value="START-like_dom_sf"/>
</dbReference>
<evidence type="ECO:0000313" key="3">
    <source>
        <dbReference type="EMBL" id="MBD8893129.1"/>
    </source>
</evidence>
<feature type="domain" description="Activator of Hsp90 ATPase homologue 1/2-like C-terminal" evidence="2">
    <location>
        <begin position="15"/>
        <end position="150"/>
    </location>
</feature>
<dbReference type="Pfam" id="PF08327">
    <property type="entry name" value="AHSA1"/>
    <property type="match status" value="1"/>
</dbReference>
<evidence type="ECO:0000256" key="1">
    <source>
        <dbReference type="ARBA" id="ARBA00006817"/>
    </source>
</evidence>
<dbReference type="RefSeq" id="WP_192149254.1">
    <property type="nucleotide sequence ID" value="NZ_JACYXI010000011.1"/>
</dbReference>
<keyword evidence="4" id="KW-1185">Reference proteome</keyword>
<reference evidence="3 4" key="2">
    <citation type="journal article" date="2021" name="Int. J. Syst. Evol. Microbiol.">
        <title>Roseibium litorale sp. nov., isolated from a tidal flat sediment and proposal for the reclassification of Labrenzia polysiphoniae as Roseibium polysiphoniae comb. nov.</title>
        <authorList>
            <person name="Liu Y."/>
            <person name="Pei T."/>
            <person name="Du J."/>
            <person name="Chao M."/>
            <person name="Deng M.R."/>
            <person name="Zhu H."/>
        </authorList>
    </citation>
    <scope>NUCLEOTIDE SEQUENCE [LARGE SCALE GENOMIC DNA]</scope>
    <source>
        <strain evidence="3 4">4C16A</strain>
    </source>
</reference>
<comment type="similarity">
    <text evidence="1">Belongs to the AHA1 family.</text>
</comment>
<accession>A0ABR9CR47</accession>
<dbReference type="EMBL" id="JACYXI010000011">
    <property type="protein sequence ID" value="MBD8893129.1"/>
    <property type="molecule type" value="Genomic_DNA"/>
</dbReference>